<reference evidence="2" key="1">
    <citation type="submission" date="2016-10" db="EMBL/GenBank/DDBJ databases">
        <authorList>
            <person name="Varghese N."/>
            <person name="Submissions S."/>
        </authorList>
    </citation>
    <scope>NUCLEOTIDE SEQUENCE [LARGE SCALE GENOMIC DNA]</scope>
    <source>
        <strain evidence="2">DSM 13327</strain>
    </source>
</reference>
<sequence length="193" mass="22870">MKSYKCLKFDRYVSENYTLLPVREQDIMLIKDWRNSQLDVLRQKYILTEEMQRGYFETVVWPSFELEQPQQLLFSFLKQDVCIGYGGIVHISWEDRRGEVSFLLNSERVSASNVYHQDFLSFLNLIKQVAYEGLSFNRLFTETFDIRPFHISILEEAGFLCEGRMKQHVYLNDAFVDSVLHGHIRGYDNSVDK</sequence>
<evidence type="ECO:0000313" key="1">
    <source>
        <dbReference type="EMBL" id="SFL45444.1"/>
    </source>
</evidence>
<organism evidence="1 2">
    <name type="scientific">Pelosinus propionicus DSM 13327</name>
    <dbReference type="NCBI Taxonomy" id="1123291"/>
    <lineage>
        <taxon>Bacteria</taxon>
        <taxon>Bacillati</taxon>
        <taxon>Bacillota</taxon>
        <taxon>Negativicutes</taxon>
        <taxon>Selenomonadales</taxon>
        <taxon>Sporomusaceae</taxon>
        <taxon>Pelosinus</taxon>
    </lineage>
</organism>
<dbReference type="Proteomes" id="UP000199520">
    <property type="component" value="Unassembled WGS sequence"/>
</dbReference>
<dbReference type="EMBL" id="FOTS01000005">
    <property type="protein sequence ID" value="SFL45444.1"/>
    <property type="molecule type" value="Genomic_DNA"/>
</dbReference>
<proteinExistence type="predicted"/>
<dbReference type="OrthoDB" id="9785602at2"/>
<accession>A0A1I4HTS4</accession>
<dbReference type="GO" id="GO:0016740">
    <property type="term" value="F:transferase activity"/>
    <property type="evidence" value="ECO:0007669"/>
    <property type="project" value="UniProtKB-KW"/>
</dbReference>
<keyword evidence="2" id="KW-1185">Reference proteome</keyword>
<name>A0A1I4HTS4_9FIRM</name>
<protein>
    <submittedName>
        <fullName evidence="1">Protein N-acetyltransferase, RimJ/RimL family</fullName>
    </submittedName>
</protein>
<keyword evidence="1" id="KW-0808">Transferase</keyword>
<evidence type="ECO:0000313" key="2">
    <source>
        <dbReference type="Proteomes" id="UP000199520"/>
    </source>
</evidence>
<dbReference type="Pfam" id="PF13420">
    <property type="entry name" value="Acetyltransf_4"/>
    <property type="match status" value="1"/>
</dbReference>
<dbReference type="Gene3D" id="3.40.630.30">
    <property type="match status" value="1"/>
</dbReference>
<dbReference type="SUPFAM" id="SSF55729">
    <property type="entry name" value="Acyl-CoA N-acyltransferases (Nat)"/>
    <property type="match status" value="1"/>
</dbReference>
<dbReference type="InterPro" id="IPR016181">
    <property type="entry name" value="Acyl_CoA_acyltransferase"/>
</dbReference>
<dbReference type="RefSeq" id="WP_090933044.1">
    <property type="nucleotide sequence ID" value="NZ_FOTS01000005.1"/>
</dbReference>
<dbReference type="AlphaFoldDB" id="A0A1I4HTS4"/>
<gene>
    <name evidence="1" type="ORF">SAMN04490355_100535</name>
</gene>
<dbReference type="STRING" id="1123291.SAMN04490355_100535"/>